<proteinExistence type="predicted"/>
<dbReference type="AlphaFoldDB" id="G6AWJ4"/>
<dbReference type="EMBL" id="AFZZ01000091">
    <property type="protein sequence ID" value="EHJ41206.1"/>
    <property type="molecule type" value="Genomic_DNA"/>
</dbReference>
<evidence type="ECO:0000313" key="2">
    <source>
        <dbReference type="Proteomes" id="UP000004407"/>
    </source>
</evidence>
<protein>
    <submittedName>
        <fullName evidence="1">Uncharacterized protein</fullName>
    </submittedName>
</protein>
<name>G6AWJ4_9BACT</name>
<dbReference type="HOGENOM" id="CLU_3156413_0_0_10"/>
<dbReference type="Proteomes" id="UP000004407">
    <property type="component" value="Unassembled WGS sequence"/>
</dbReference>
<gene>
    <name evidence="1" type="ORF">HMPREF0673_00992</name>
</gene>
<comment type="caution">
    <text evidence="1">The sequence shown here is derived from an EMBL/GenBank/DDBJ whole genome shotgun (WGS) entry which is preliminary data.</text>
</comment>
<sequence>MRREETTESVVKILILSGGLRSPLDRIAFAVRTDSVRRTMTKHELLGD</sequence>
<organism evidence="1 2">
    <name type="scientific">Leyella stercorea DSM 18206</name>
    <dbReference type="NCBI Taxonomy" id="1002367"/>
    <lineage>
        <taxon>Bacteria</taxon>
        <taxon>Pseudomonadati</taxon>
        <taxon>Bacteroidota</taxon>
        <taxon>Bacteroidia</taxon>
        <taxon>Bacteroidales</taxon>
        <taxon>Prevotellaceae</taxon>
        <taxon>Leyella</taxon>
    </lineage>
</organism>
<evidence type="ECO:0000313" key="1">
    <source>
        <dbReference type="EMBL" id="EHJ41206.1"/>
    </source>
</evidence>
<reference evidence="1 2" key="1">
    <citation type="submission" date="2011-08" db="EMBL/GenBank/DDBJ databases">
        <authorList>
            <person name="Weinstock G."/>
            <person name="Sodergren E."/>
            <person name="Clifton S."/>
            <person name="Fulton L."/>
            <person name="Fulton B."/>
            <person name="Courtney L."/>
            <person name="Fronick C."/>
            <person name="Harrison M."/>
            <person name="Strong C."/>
            <person name="Farmer C."/>
            <person name="Delahaunty K."/>
            <person name="Markovic C."/>
            <person name="Hall O."/>
            <person name="Minx P."/>
            <person name="Tomlinson C."/>
            <person name="Mitreva M."/>
            <person name="Hou S."/>
            <person name="Chen J."/>
            <person name="Wollam A."/>
            <person name="Pepin K.H."/>
            <person name="Johnson M."/>
            <person name="Bhonagiri V."/>
            <person name="Zhang X."/>
            <person name="Suruliraj S."/>
            <person name="Warren W."/>
            <person name="Chinwalla A."/>
            <person name="Mardis E.R."/>
            <person name="Wilson R.K."/>
        </authorList>
    </citation>
    <scope>NUCLEOTIDE SEQUENCE [LARGE SCALE GENOMIC DNA]</scope>
    <source>
        <strain evidence="1 2">DSM 18206</strain>
    </source>
</reference>
<accession>G6AWJ4</accession>